<dbReference type="InterPro" id="IPR027417">
    <property type="entry name" value="P-loop_NTPase"/>
</dbReference>
<dbReference type="SUPFAM" id="SSF52317">
    <property type="entry name" value="Class I glutamine amidotransferase-like"/>
    <property type="match status" value="1"/>
</dbReference>
<feature type="binding site" evidence="9">
    <location>
        <position position="13"/>
    </location>
    <ligand>
        <name>UTP</name>
        <dbReference type="ChEBI" id="CHEBI:46398"/>
    </ligand>
</feature>
<evidence type="ECO:0000313" key="12">
    <source>
        <dbReference type="EMBL" id="MCC5467321.1"/>
    </source>
</evidence>
<dbReference type="InterPro" id="IPR017926">
    <property type="entry name" value="GATASE"/>
</dbReference>
<feature type="binding site" evidence="9">
    <location>
        <position position="356"/>
    </location>
    <ligand>
        <name>L-glutamine</name>
        <dbReference type="ChEBI" id="CHEBI:58359"/>
    </ligand>
</feature>
<feature type="binding site" evidence="9">
    <location>
        <position position="71"/>
    </location>
    <ligand>
        <name>Mg(2+)</name>
        <dbReference type="ChEBI" id="CHEBI:18420"/>
    </ligand>
</feature>
<feature type="binding site" evidence="9">
    <location>
        <position position="71"/>
    </location>
    <ligand>
        <name>ATP</name>
        <dbReference type="ChEBI" id="CHEBI:30616"/>
    </ligand>
</feature>
<comment type="miscellaneous">
    <text evidence="9">CTPSs have evolved a hybrid strategy for distinguishing between UTP and CTP. The overlapping regions of the product feedback inhibitory and substrate sites recognize a common feature in both compounds, the triphosphate moiety. To differentiate isosteric substrate and product pyrimidine rings, an additional pocket far from the expected kinase/ligase catalytic site, specifically recognizes the cytosine and ribose portions of the product inhibitor.</text>
</comment>
<feature type="binding site" evidence="9">
    <location>
        <position position="464"/>
    </location>
    <ligand>
        <name>L-glutamine</name>
        <dbReference type="ChEBI" id="CHEBI:58359"/>
    </ligand>
</feature>
<proteinExistence type="inferred from homology"/>
<dbReference type="CDD" id="cd03113">
    <property type="entry name" value="CTPS_N"/>
    <property type="match status" value="1"/>
</dbReference>
<comment type="function">
    <text evidence="9">Catalyzes the ATP-dependent amination of UTP to CTP with either L-glutamine or ammonia as the source of nitrogen. Regulates intracellular CTP levels through interactions with the four ribonucleotide triphosphates.</text>
</comment>
<feature type="binding site" evidence="9">
    <location>
        <begin position="188"/>
        <end position="193"/>
    </location>
    <ligand>
        <name>UTP</name>
        <dbReference type="ChEBI" id="CHEBI:46398"/>
    </ligand>
</feature>
<keyword evidence="3 9" id="KW-0436">Ligase</keyword>
<dbReference type="GO" id="GO:0003883">
    <property type="term" value="F:CTP synthase activity"/>
    <property type="evidence" value="ECO:0007669"/>
    <property type="project" value="UniProtKB-EC"/>
</dbReference>
<evidence type="ECO:0000256" key="4">
    <source>
        <dbReference type="ARBA" id="ARBA00022741"/>
    </source>
</evidence>
<evidence type="ECO:0000256" key="2">
    <source>
        <dbReference type="ARBA" id="ARBA00007533"/>
    </source>
</evidence>
<comment type="catalytic activity">
    <reaction evidence="8 9">
        <text>UTP + L-glutamine + ATP + H2O = CTP + L-glutamate + ADP + phosphate + 2 H(+)</text>
        <dbReference type="Rhea" id="RHEA:26426"/>
        <dbReference type="ChEBI" id="CHEBI:15377"/>
        <dbReference type="ChEBI" id="CHEBI:15378"/>
        <dbReference type="ChEBI" id="CHEBI:29985"/>
        <dbReference type="ChEBI" id="CHEBI:30616"/>
        <dbReference type="ChEBI" id="CHEBI:37563"/>
        <dbReference type="ChEBI" id="CHEBI:43474"/>
        <dbReference type="ChEBI" id="CHEBI:46398"/>
        <dbReference type="ChEBI" id="CHEBI:58359"/>
        <dbReference type="ChEBI" id="CHEBI:456216"/>
        <dbReference type="EC" id="6.3.4.2"/>
    </reaction>
</comment>
<dbReference type="NCBIfam" id="NF003792">
    <property type="entry name" value="PRK05380.1"/>
    <property type="match status" value="1"/>
</dbReference>
<keyword evidence="5 9" id="KW-0067">ATP-binding</keyword>
<dbReference type="Gene3D" id="3.40.50.880">
    <property type="match status" value="1"/>
</dbReference>
<evidence type="ECO:0000313" key="13">
    <source>
        <dbReference type="Proteomes" id="UP001165492"/>
    </source>
</evidence>
<dbReference type="SUPFAM" id="SSF52540">
    <property type="entry name" value="P-loop containing nucleoside triphosphate hydrolases"/>
    <property type="match status" value="1"/>
</dbReference>
<comment type="similarity">
    <text evidence="2 9">Belongs to the CTP synthase family.</text>
</comment>
<keyword evidence="9" id="KW-0460">Magnesium</keyword>
<evidence type="ECO:0000256" key="1">
    <source>
        <dbReference type="ARBA" id="ARBA00005171"/>
    </source>
</evidence>
<keyword evidence="7 9" id="KW-0665">Pyrimidine biosynthesis</keyword>
<reference evidence="12" key="1">
    <citation type="submission" date="2021-11" db="EMBL/GenBank/DDBJ databases">
        <title>Description of a new species Pelosinus isolated from the bottom sediments of Lake Baikal.</title>
        <authorList>
            <person name="Zakharyuk A."/>
        </authorList>
    </citation>
    <scope>NUCLEOTIDE SEQUENCE</scope>
    <source>
        <strain evidence="12">Bkl1</strain>
    </source>
</reference>
<name>A0ABS8HXJ8_9FIRM</name>
<gene>
    <name evidence="9" type="primary">pyrG</name>
    <name evidence="12" type="ORF">LMF89_18460</name>
</gene>
<keyword evidence="13" id="KW-1185">Reference proteome</keyword>
<evidence type="ECO:0000256" key="9">
    <source>
        <dbReference type="HAMAP-Rule" id="MF_01227"/>
    </source>
</evidence>
<feature type="binding site" evidence="9">
    <location>
        <begin position="240"/>
        <end position="242"/>
    </location>
    <ligand>
        <name>ATP</name>
        <dbReference type="ChEBI" id="CHEBI:30616"/>
    </ligand>
</feature>
<dbReference type="NCBIfam" id="TIGR00337">
    <property type="entry name" value="PyrG"/>
    <property type="match status" value="1"/>
</dbReference>
<feature type="binding site" evidence="9">
    <location>
        <position position="407"/>
    </location>
    <ligand>
        <name>L-glutamine</name>
        <dbReference type="ChEBI" id="CHEBI:58359"/>
    </ligand>
</feature>
<dbReference type="EC" id="6.3.4.2" evidence="9"/>
<dbReference type="RefSeq" id="WP_007953962.1">
    <property type="nucleotide sequence ID" value="NZ_JAJHJB010000031.1"/>
</dbReference>
<keyword evidence="9" id="KW-0479">Metal-binding</keyword>
<accession>A0ABS8HXJ8</accession>
<feature type="binding site" evidence="9">
    <location>
        <begin position="148"/>
        <end position="150"/>
    </location>
    <ligand>
        <name>CTP</name>
        <dbReference type="ChEBI" id="CHEBI:37563"/>
        <note>allosteric inhibitor</note>
    </ligand>
</feature>
<dbReference type="PANTHER" id="PTHR11550">
    <property type="entry name" value="CTP SYNTHASE"/>
    <property type="match status" value="1"/>
</dbReference>
<dbReference type="Pfam" id="PF06418">
    <property type="entry name" value="CTP_synth_N"/>
    <property type="match status" value="1"/>
</dbReference>
<dbReference type="InterPro" id="IPR033828">
    <property type="entry name" value="GATase1_CTP_Synthase"/>
</dbReference>
<evidence type="ECO:0000256" key="5">
    <source>
        <dbReference type="ARBA" id="ARBA00022840"/>
    </source>
</evidence>
<dbReference type="HAMAP" id="MF_01227">
    <property type="entry name" value="PyrG"/>
    <property type="match status" value="1"/>
</dbReference>
<feature type="binding site" evidence="9">
    <location>
        <begin position="384"/>
        <end position="387"/>
    </location>
    <ligand>
        <name>L-glutamine</name>
        <dbReference type="ChEBI" id="CHEBI:58359"/>
    </ligand>
</feature>
<comment type="pathway">
    <text evidence="1 9">Pyrimidine metabolism; CTP biosynthesis via de novo pathway; CTP from UDP: step 2/2.</text>
</comment>
<dbReference type="PROSITE" id="PS51273">
    <property type="entry name" value="GATASE_TYPE_1"/>
    <property type="match status" value="1"/>
</dbReference>
<feature type="binding site" evidence="9">
    <location>
        <position position="224"/>
    </location>
    <ligand>
        <name>CTP</name>
        <dbReference type="ChEBI" id="CHEBI:37563"/>
        <note>allosteric inhibitor</note>
    </ligand>
</feature>
<comment type="caution">
    <text evidence="12">The sequence shown here is derived from an EMBL/GenBank/DDBJ whole genome shotgun (WGS) entry which is preliminary data.</text>
</comment>
<evidence type="ECO:0000259" key="10">
    <source>
        <dbReference type="Pfam" id="PF00117"/>
    </source>
</evidence>
<comment type="subunit">
    <text evidence="9">Homotetramer.</text>
</comment>
<evidence type="ECO:0000256" key="3">
    <source>
        <dbReference type="ARBA" id="ARBA00022598"/>
    </source>
</evidence>
<comment type="activity regulation">
    <text evidence="9">Allosterically activated by GTP, when glutamine is the substrate; GTP has no effect on the reaction when ammonia is the substrate. The allosteric effector GTP functions by stabilizing the protein conformation that binds the tetrahedral intermediate(s) formed during glutamine hydrolysis. Inhibited by the product CTP, via allosteric rather than competitive inhibition.</text>
</comment>
<organism evidence="12 13">
    <name type="scientific">Pelosinus baikalensis</name>
    <dbReference type="NCBI Taxonomy" id="2892015"/>
    <lineage>
        <taxon>Bacteria</taxon>
        <taxon>Bacillati</taxon>
        <taxon>Bacillota</taxon>
        <taxon>Negativicutes</taxon>
        <taxon>Selenomonadales</taxon>
        <taxon>Sporomusaceae</taxon>
        <taxon>Pelosinus</taxon>
    </lineage>
</organism>
<evidence type="ECO:0000256" key="8">
    <source>
        <dbReference type="ARBA" id="ARBA00047781"/>
    </source>
</evidence>
<feature type="binding site" evidence="9">
    <location>
        <begin position="14"/>
        <end position="19"/>
    </location>
    <ligand>
        <name>ATP</name>
        <dbReference type="ChEBI" id="CHEBI:30616"/>
    </ligand>
</feature>
<protein>
    <recommendedName>
        <fullName evidence="9">CTP synthase</fullName>
        <ecNumber evidence="9">6.3.4.2</ecNumber>
    </recommendedName>
    <alternativeName>
        <fullName evidence="9">Cytidine 5'-triphosphate synthase</fullName>
    </alternativeName>
    <alternativeName>
        <fullName evidence="9">Cytidine triphosphate synthetase</fullName>
        <shortName evidence="9">CTP synthetase</shortName>
        <shortName evidence="9">CTPS</shortName>
    </alternativeName>
    <alternativeName>
        <fullName evidence="9">UTP--ammonia ligase</fullName>
    </alternativeName>
</protein>
<evidence type="ECO:0000256" key="7">
    <source>
        <dbReference type="ARBA" id="ARBA00022975"/>
    </source>
</evidence>
<dbReference type="Proteomes" id="UP001165492">
    <property type="component" value="Unassembled WGS sequence"/>
</dbReference>
<feature type="domain" description="Glutamine amidotransferase" evidence="10">
    <location>
        <begin position="302"/>
        <end position="528"/>
    </location>
</feature>
<dbReference type="InterPro" id="IPR004468">
    <property type="entry name" value="CTP_synthase"/>
</dbReference>
<comment type="catalytic activity">
    <reaction evidence="9">
        <text>UTP + NH4(+) + ATP = CTP + ADP + phosphate + 2 H(+)</text>
        <dbReference type="Rhea" id="RHEA:16597"/>
        <dbReference type="ChEBI" id="CHEBI:15378"/>
        <dbReference type="ChEBI" id="CHEBI:28938"/>
        <dbReference type="ChEBI" id="CHEBI:30616"/>
        <dbReference type="ChEBI" id="CHEBI:37563"/>
        <dbReference type="ChEBI" id="CHEBI:43474"/>
        <dbReference type="ChEBI" id="CHEBI:46398"/>
        <dbReference type="ChEBI" id="CHEBI:456216"/>
    </reaction>
</comment>
<keyword evidence="6 9" id="KW-0315">Glutamine amidotransferase</keyword>
<comment type="catalytic activity">
    <reaction evidence="9">
        <text>L-glutamine + H2O = L-glutamate + NH4(+)</text>
        <dbReference type="Rhea" id="RHEA:15889"/>
        <dbReference type="ChEBI" id="CHEBI:15377"/>
        <dbReference type="ChEBI" id="CHEBI:28938"/>
        <dbReference type="ChEBI" id="CHEBI:29985"/>
        <dbReference type="ChEBI" id="CHEBI:58359"/>
    </reaction>
</comment>
<feature type="binding site" evidence="9">
    <location>
        <position position="13"/>
    </location>
    <ligand>
        <name>CTP</name>
        <dbReference type="ChEBI" id="CHEBI:37563"/>
        <note>allosteric inhibitor</note>
    </ligand>
</feature>
<dbReference type="CDD" id="cd01746">
    <property type="entry name" value="GATase1_CTP_Synthase"/>
    <property type="match status" value="1"/>
</dbReference>
<feature type="domain" description="CTP synthase N-terminal" evidence="11">
    <location>
        <begin position="3"/>
        <end position="267"/>
    </location>
</feature>
<dbReference type="PANTHER" id="PTHR11550:SF0">
    <property type="entry name" value="CTP SYNTHASE-RELATED"/>
    <property type="match status" value="1"/>
</dbReference>
<dbReference type="EMBL" id="JAJHJB010000031">
    <property type="protein sequence ID" value="MCC5467321.1"/>
    <property type="molecule type" value="Genomic_DNA"/>
</dbReference>
<dbReference type="InterPro" id="IPR017456">
    <property type="entry name" value="CTP_synthase_N"/>
</dbReference>
<feature type="binding site" evidence="9">
    <location>
        <position position="54"/>
    </location>
    <ligand>
        <name>L-glutamine</name>
        <dbReference type="ChEBI" id="CHEBI:58359"/>
    </ligand>
</feature>
<dbReference type="InterPro" id="IPR029062">
    <property type="entry name" value="Class_I_gatase-like"/>
</dbReference>
<keyword evidence="4 9" id="KW-0547">Nucleotide-binding</keyword>
<feature type="active site" evidence="9">
    <location>
        <position position="511"/>
    </location>
</feature>
<sequence length="534" mass="59433">MTKYIFVTGGVVSSLGKGITAASLGRLLKNRGLKVTIQKFDPYINIDPGTMSPYQHGEVFVTDDGAETDLDLGHYERFIDINLSKSSNVTAGKIYLSVINKERKGDYLGSTVQVIPHITNEIKERVYRVGKEDNADVVITEIGGTVGDIESLPFLEAIRQVKKEVGRNDVLYLHVTLLPYIAAAGELKTKPTQHSVKELRSIGITPDIIVCRTEYDISSDMRDKLALFCDIDSDAVIQNKTAASIYEVPLMMQEEGLDRIVLEKLKIDAGDADMADWREMVHKIINPSKSVKIAIVGKYVALPDAYLSVAEALRHAGIANDTAIQIHWINAEEIEDASVDLKKCFADVDGILVPGGFGDRGVEGKIKAIQYARENKVPFFGLCLGMQCAVVEFARHVCNLADAHSTEFNPETQYPVIDLMSEQVAVEEKGGTMRLGIYPCKVSEDTLTCQAYQDEIIYERHRHRWEFNNAYREQLTQAGLVIGGTLPNGRLIEIIEVKDHPWFVGTQFHPELKSRPTNPHPLFREFIKAALNGK</sequence>
<feature type="binding site" evidence="9">
    <location>
        <begin position="188"/>
        <end position="193"/>
    </location>
    <ligand>
        <name>CTP</name>
        <dbReference type="ChEBI" id="CHEBI:37563"/>
        <note>allosteric inhibitor</note>
    </ligand>
</feature>
<evidence type="ECO:0000256" key="6">
    <source>
        <dbReference type="ARBA" id="ARBA00022962"/>
    </source>
</evidence>
<dbReference type="Pfam" id="PF00117">
    <property type="entry name" value="GATase"/>
    <property type="match status" value="1"/>
</dbReference>
<feature type="active site" description="Nucleophile; for glutamine hydrolysis" evidence="9">
    <location>
        <position position="383"/>
    </location>
</feature>
<evidence type="ECO:0000259" key="11">
    <source>
        <dbReference type="Pfam" id="PF06418"/>
    </source>
</evidence>
<feature type="region of interest" description="Amidoligase domain" evidence="9">
    <location>
        <begin position="1"/>
        <end position="267"/>
    </location>
</feature>
<feature type="binding site" evidence="9">
    <location>
        <position position="141"/>
    </location>
    <ligand>
        <name>Mg(2+)</name>
        <dbReference type="ChEBI" id="CHEBI:18420"/>
    </ligand>
</feature>
<feature type="active site" evidence="9">
    <location>
        <position position="509"/>
    </location>
</feature>
<dbReference type="Gene3D" id="3.40.50.300">
    <property type="entry name" value="P-loop containing nucleotide triphosphate hydrolases"/>
    <property type="match status" value="1"/>
</dbReference>
<feature type="binding site" evidence="9">
    <location>
        <position position="224"/>
    </location>
    <ligand>
        <name>UTP</name>
        <dbReference type="ChEBI" id="CHEBI:46398"/>
    </ligand>
</feature>